<dbReference type="SUPFAM" id="SSF53335">
    <property type="entry name" value="S-adenosyl-L-methionine-dependent methyltransferases"/>
    <property type="match status" value="1"/>
</dbReference>
<evidence type="ECO:0000259" key="2">
    <source>
        <dbReference type="Pfam" id="PF13649"/>
    </source>
</evidence>
<reference evidence="3" key="1">
    <citation type="submission" date="2020-05" db="EMBL/GenBank/DDBJ databases">
        <authorList>
            <person name="Chiriac C."/>
            <person name="Salcher M."/>
            <person name="Ghai R."/>
            <person name="Kavagutti S V."/>
        </authorList>
    </citation>
    <scope>NUCLEOTIDE SEQUENCE</scope>
</reference>
<evidence type="ECO:0000313" key="3">
    <source>
        <dbReference type="EMBL" id="CAB4740781.1"/>
    </source>
</evidence>
<dbReference type="Gene3D" id="3.40.50.150">
    <property type="entry name" value="Vaccinia Virus protein VP39"/>
    <property type="match status" value="1"/>
</dbReference>
<dbReference type="InterPro" id="IPR029063">
    <property type="entry name" value="SAM-dependent_MTases_sf"/>
</dbReference>
<dbReference type="AlphaFoldDB" id="A0A6J6T0Y2"/>
<dbReference type="InterPro" id="IPR041698">
    <property type="entry name" value="Methyltransf_25"/>
</dbReference>
<organism evidence="3">
    <name type="scientific">freshwater metagenome</name>
    <dbReference type="NCBI Taxonomy" id="449393"/>
    <lineage>
        <taxon>unclassified sequences</taxon>
        <taxon>metagenomes</taxon>
        <taxon>ecological metagenomes</taxon>
    </lineage>
</organism>
<dbReference type="PANTHER" id="PTHR43861">
    <property type="entry name" value="TRANS-ACONITATE 2-METHYLTRANSFERASE-RELATED"/>
    <property type="match status" value="1"/>
</dbReference>
<dbReference type="CDD" id="cd02440">
    <property type="entry name" value="AdoMet_MTases"/>
    <property type="match status" value="1"/>
</dbReference>
<keyword evidence="1" id="KW-0808">Transferase</keyword>
<evidence type="ECO:0000256" key="1">
    <source>
        <dbReference type="ARBA" id="ARBA00022679"/>
    </source>
</evidence>
<proteinExistence type="predicted"/>
<sequence length="257" mass="28379">MQQTLGMDQPSAAEEFWSQDSQVEAFSKNSDVLLYESDLIAEAIAAASTTGEVKEVHAVGVGTGRELPAVRALLPEAKISAWDVSEPMVQACSAFVQDQGLTNISVGQADIVDLSSHGTNADLVVLLNAILCYVNTPQDRRRALLALHGLLRSGGTIAVVVHQPNSRPDWAMWFGFRSLLCRLSLAEGSSGDRRISHGDSTMLFHHFRPTELRRLLTESGFEHIRIRSLRTWSRETGHRIPWRSPNPLMVTAVRSQR</sequence>
<dbReference type="GO" id="GO:0016740">
    <property type="term" value="F:transferase activity"/>
    <property type="evidence" value="ECO:0007669"/>
    <property type="project" value="UniProtKB-KW"/>
</dbReference>
<name>A0A6J6T0Y2_9ZZZZ</name>
<gene>
    <name evidence="3" type="ORF">UFOPK2766_01020</name>
</gene>
<dbReference type="Pfam" id="PF13649">
    <property type="entry name" value="Methyltransf_25"/>
    <property type="match status" value="1"/>
</dbReference>
<accession>A0A6J6T0Y2</accession>
<protein>
    <submittedName>
        <fullName evidence="3">Unannotated protein</fullName>
    </submittedName>
</protein>
<dbReference type="EMBL" id="CAEZYU010000040">
    <property type="protein sequence ID" value="CAB4740781.1"/>
    <property type="molecule type" value="Genomic_DNA"/>
</dbReference>
<feature type="domain" description="Methyltransferase" evidence="2">
    <location>
        <begin position="59"/>
        <end position="155"/>
    </location>
</feature>